<feature type="domain" description="Carrier" evidence="1">
    <location>
        <begin position="1"/>
        <end position="74"/>
    </location>
</feature>
<dbReference type="Pfam" id="PF00550">
    <property type="entry name" value="PP-binding"/>
    <property type="match status" value="1"/>
</dbReference>
<evidence type="ECO:0000313" key="2">
    <source>
        <dbReference type="EMBL" id="VAW87162.1"/>
    </source>
</evidence>
<sequence length="78" mass="8880">MQDNVFEIASEIFGIDEEIITLETSPDTIDNWDSMNQLKLVTAIEEEFSINLSMAEIESIVNVKTLINVIQDHQSRPI</sequence>
<dbReference type="InterPro" id="IPR009081">
    <property type="entry name" value="PP-bd_ACP"/>
</dbReference>
<proteinExistence type="predicted"/>
<gene>
    <name evidence="2" type="ORF">MNBD_GAMMA16-16</name>
</gene>
<dbReference type="PROSITE" id="PS50075">
    <property type="entry name" value="CARRIER"/>
    <property type="match status" value="1"/>
</dbReference>
<dbReference type="AlphaFoldDB" id="A0A3B0ZIG3"/>
<dbReference type="SUPFAM" id="SSF47336">
    <property type="entry name" value="ACP-like"/>
    <property type="match status" value="1"/>
</dbReference>
<dbReference type="Gene3D" id="1.10.1200.10">
    <property type="entry name" value="ACP-like"/>
    <property type="match status" value="1"/>
</dbReference>
<dbReference type="EMBL" id="UOFO01000111">
    <property type="protein sequence ID" value="VAW87162.1"/>
    <property type="molecule type" value="Genomic_DNA"/>
</dbReference>
<dbReference type="InterPro" id="IPR036736">
    <property type="entry name" value="ACP-like_sf"/>
</dbReference>
<protein>
    <recommendedName>
        <fullName evidence="1">Carrier domain-containing protein</fullName>
    </recommendedName>
</protein>
<accession>A0A3B0ZIG3</accession>
<reference evidence="2" key="1">
    <citation type="submission" date="2018-06" db="EMBL/GenBank/DDBJ databases">
        <authorList>
            <person name="Zhirakovskaya E."/>
        </authorList>
    </citation>
    <scope>NUCLEOTIDE SEQUENCE</scope>
</reference>
<organism evidence="2">
    <name type="scientific">hydrothermal vent metagenome</name>
    <dbReference type="NCBI Taxonomy" id="652676"/>
    <lineage>
        <taxon>unclassified sequences</taxon>
        <taxon>metagenomes</taxon>
        <taxon>ecological metagenomes</taxon>
    </lineage>
</organism>
<evidence type="ECO:0000259" key="1">
    <source>
        <dbReference type="PROSITE" id="PS50075"/>
    </source>
</evidence>
<name>A0A3B0ZIG3_9ZZZZ</name>